<dbReference type="SFLD" id="SFLDG01017">
    <property type="entry name" value="Polyprenyl_Transferase_Like"/>
    <property type="match status" value="1"/>
</dbReference>
<evidence type="ECO:0000313" key="9">
    <source>
        <dbReference type="EMBL" id="SIS20672.1"/>
    </source>
</evidence>
<evidence type="ECO:0000256" key="2">
    <source>
        <dbReference type="ARBA" id="ARBA00005128"/>
    </source>
</evidence>
<dbReference type="CDD" id="cd00685">
    <property type="entry name" value="Trans_IPPS_HT"/>
    <property type="match status" value="1"/>
</dbReference>
<proteinExistence type="inferred from homology"/>
<reference evidence="9 10" key="1">
    <citation type="submission" date="2017-01" db="EMBL/GenBank/DDBJ databases">
        <authorList>
            <person name="Mah S.A."/>
            <person name="Swanson W.J."/>
            <person name="Moy G.W."/>
            <person name="Vacquier V.D."/>
        </authorList>
    </citation>
    <scope>NUCLEOTIDE SEQUENCE [LARGE SCALE GENOMIC DNA]</scope>
    <source>
        <strain evidence="9 10">CPCC 203464</strain>
    </source>
</reference>
<dbReference type="GO" id="GO:0008299">
    <property type="term" value="P:isoprenoid biosynthetic process"/>
    <property type="evidence" value="ECO:0007669"/>
    <property type="project" value="InterPro"/>
</dbReference>
<evidence type="ECO:0000256" key="3">
    <source>
        <dbReference type="ARBA" id="ARBA00006706"/>
    </source>
</evidence>
<dbReference type="GO" id="GO:0046872">
    <property type="term" value="F:metal ion binding"/>
    <property type="evidence" value="ECO:0007669"/>
    <property type="project" value="UniProtKB-KW"/>
</dbReference>
<dbReference type="SUPFAM" id="SSF48576">
    <property type="entry name" value="Terpenoid synthases"/>
    <property type="match status" value="1"/>
</dbReference>
<evidence type="ECO:0000256" key="7">
    <source>
        <dbReference type="RuleBase" id="RU004466"/>
    </source>
</evidence>
<evidence type="ECO:0000256" key="5">
    <source>
        <dbReference type="ARBA" id="ARBA00022723"/>
    </source>
</evidence>
<comment type="cofactor">
    <cofactor evidence="1">
        <name>Mg(2+)</name>
        <dbReference type="ChEBI" id="CHEBI:18420"/>
    </cofactor>
</comment>
<evidence type="ECO:0000256" key="4">
    <source>
        <dbReference type="ARBA" id="ARBA00022679"/>
    </source>
</evidence>
<keyword evidence="5" id="KW-0479">Metal-binding</keyword>
<dbReference type="PANTHER" id="PTHR12001:SF85">
    <property type="entry name" value="SHORT CHAIN ISOPRENYL DIPHOSPHATE SYNTHASE"/>
    <property type="match status" value="1"/>
</dbReference>
<dbReference type="Gene3D" id="1.10.600.10">
    <property type="entry name" value="Farnesyl Diphosphate Synthase"/>
    <property type="match status" value="1"/>
</dbReference>
<dbReference type="InterPro" id="IPR008949">
    <property type="entry name" value="Isoprenoid_synthase_dom_sf"/>
</dbReference>
<keyword evidence="4 7" id="KW-0808">Transferase</keyword>
<accession>A0A1N7H775</accession>
<dbReference type="EMBL" id="FTNT01000012">
    <property type="protein sequence ID" value="SIS20672.1"/>
    <property type="molecule type" value="Genomic_DNA"/>
</dbReference>
<dbReference type="InterPro" id="IPR033749">
    <property type="entry name" value="Polyprenyl_synt_CS"/>
</dbReference>
<dbReference type="PANTHER" id="PTHR12001">
    <property type="entry name" value="GERANYLGERANYL PYROPHOSPHATE SYNTHASE"/>
    <property type="match status" value="1"/>
</dbReference>
<protein>
    <submittedName>
        <fullName evidence="9">Geranylgeranyl diphosphate synthase, type I</fullName>
    </submittedName>
</protein>
<dbReference type="Pfam" id="PF00348">
    <property type="entry name" value="polyprenyl_synt"/>
    <property type="match status" value="1"/>
</dbReference>
<keyword evidence="6" id="KW-0460">Magnesium</keyword>
<evidence type="ECO:0000256" key="6">
    <source>
        <dbReference type="ARBA" id="ARBA00022842"/>
    </source>
</evidence>
<dbReference type="STRING" id="1344003.SAMN05445060_3647"/>
<evidence type="ECO:0000256" key="8">
    <source>
        <dbReference type="SAM" id="MobiDB-lite"/>
    </source>
</evidence>
<gene>
    <name evidence="9" type="ORF">SAMN05445060_3647</name>
</gene>
<dbReference type="InterPro" id="IPR000092">
    <property type="entry name" value="Polyprenyl_synt"/>
</dbReference>
<keyword evidence="10" id="KW-1185">Reference proteome</keyword>
<evidence type="ECO:0000313" key="10">
    <source>
        <dbReference type="Proteomes" id="UP000186218"/>
    </source>
</evidence>
<dbReference type="PROSITE" id="PS00723">
    <property type="entry name" value="POLYPRENYL_SYNTHASE_1"/>
    <property type="match status" value="1"/>
</dbReference>
<dbReference type="Proteomes" id="UP000186218">
    <property type="component" value="Unassembled WGS sequence"/>
</dbReference>
<dbReference type="SFLD" id="SFLDS00005">
    <property type="entry name" value="Isoprenoid_Synthase_Type_I"/>
    <property type="match status" value="1"/>
</dbReference>
<dbReference type="AlphaFoldDB" id="A0A1N7H775"/>
<feature type="region of interest" description="Disordered" evidence="8">
    <location>
        <begin position="1"/>
        <end position="25"/>
    </location>
</feature>
<sequence>MTSAPDTGVTGATAPGAQPSRTPRRLADVPSAAAAALTDFLDSRTALTGAVSPVFADAVAEMRAFVLRGGKRVRPTFAWSGWRCAGGGVDVPEATATLQVCAALELIQACALIHDDIIDLSDTRRGFPTVHREFAARHRDHGWAGDSDHFGMSTAILLGDLALSWSDDMVADAGLAPEARDRMAPIWAAMRTEVLGGQYLDILSEATGDESPEAARRVMRFKTAAYTVTRPLQLGAALAGASDDLLASLATVGDDLGTAFQQRDDLLGVFGDPAQTGKPSGDDLVAGKRTALLADALARADDNDPAAARLLRASVGHPLTDTQLSEIRGVLTDLGSVAAVEDDIAARVEAAVTELRSGPADPGAADDLIAFGRRLADRAA</sequence>
<dbReference type="RefSeq" id="WP_407701235.1">
    <property type="nucleotide sequence ID" value="NZ_FTNT01000012.1"/>
</dbReference>
<dbReference type="GO" id="GO:0004659">
    <property type="term" value="F:prenyltransferase activity"/>
    <property type="evidence" value="ECO:0007669"/>
    <property type="project" value="InterPro"/>
</dbReference>
<organism evidence="9 10">
    <name type="scientific">Williamsia sterculiae</name>
    <dbReference type="NCBI Taxonomy" id="1344003"/>
    <lineage>
        <taxon>Bacteria</taxon>
        <taxon>Bacillati</taxon>
        <taxon>Actinomycetota</taxon>
        <taxon>Actinomycetes</taxon>
        <taxon>Mycobacteriales</taxon>
        <taxon>Nocardiaceae</taxon>
        <taxon>Williamsia</taxon>
    </lineage>
</organism>
<comment type="pathway">
    <text evidence="2">Isoprenoid biosynthesis.</text>
</comment>
<comment type="similarity">
    <text evidence="3 7">Belongs to the FPP/GGPP synthase family.</text>
</comment>
<name>A0A1N7H775_9NOCA</name>
<evidence type="ECO:0000256" key="1">
    <source>
        <dbReference type="ARBA" id="ARBA00001946"/>
    </source>
</evidence>